<evidence type="ECO:0000256" key="2">
    <source>
        <dbReference type="ARBA" id="ARBA00010350"/>
    </source>
</evidence>
<dbReference type="Pfam" id="PF01027">
    <property type="entry name" value="Bax1-I"/>
    <property type="match status" value="1"/>
</dbReference>
<feature type="transmembrane region" description="Helical" evidence="6">
    <location>
        <begin position="236"/>
        <end position="255"/>
    </location>
</feature>
<protein>
    <submittedName>
        <fullName evidence="8">Uncharacterized protein</fullName>
    </submittedName>
</protein>
<comment type="caution">
    <text evidence="6">Lacks conserved residue(s) required for the propagation of feature annotation.</text>
</comment>
<dbReference type="Proteomes" id="UP000678499">
    <property type="component" value="Unassembled WGS sequence"/>
</dbReference>
<evidence type="ECO:0000256" key="7">
    <source>
        <dbReference type="SAM" id="MobiDB-lite"/>
    </source>
</evidence>
<sequence>MDPPQDDRSSDVIQRLPSLAAILRTDEKLQEPHQPPHRASVQAAVQTEEPTTLDDAPDPTTTQDDTALENGLSKGAIVYLATVYSCVAVTVASATLGVLADDSSGEDEKNEINAQGSTVFGLVLLMMIYVLKPTTVLLPVRISLLALFAYLEGKTLKDGLELGTMNDTEFLAASLAGSTVVFGGVSLAALAHSPNPDSDTTGIPAAALIRKLSYIAIVLLSATLLESSIPGFIGQWVFGAAPYISLVISSSFVLVDTQMLIVRAVTFSAKDPVKDAIMIFLDSVDVFRKTATVCKRRMLNARAAQAFVSPYNVFSWLWRKNA</sequence>
<feature type="transmembrane region" description="Helical" evidence="6">
    <location>
        <begin position="77"/>
        <end position="100"/>
    </location>
</feature>
<accession>A0A7R9BM12</accession>
<evidence type="ECO:0000256" key="4">
    <source>
        <dbReference type="ARBA" id="ARBA00022989"/>
    </source>
</evidence>
<keyword evidence="3 6" id="KW-0812">Transmembrane</keyword>
<keyword evidence="9" id="KW-1185">Reference proteome</keyword>
<proteinExistence type="inferred from homology"/>
<dbReference type="PANTHER" id="PTHR23291:SF32">
    <property type="entry name" value="BAX INHIBITOR 1"/>
    <property type="match status" value="1"/>
</dbReference>
<feature type="transmembrane region" description="Helical" evidence="6">
    <location>
        <begin position="171"/>
        <end position="191"/>
    </location>
</feature>
<feature type="transmembrane region" description="Helical" evidence="6">
    <location>
        <begin position="112"/>
        <end position="131"/>
    </location>
</feature>
<evidence type="ECO:0000256" key="6">
    <source>
        <dbReference type="RuleBase" id="RU004379"/>
    </source>
</evidence>
<dbReference type="EMBL" id="OA883056">
    <property type="protein sequence ID" value="CAD7277816.1"/>
    <property type="molecule type" value="Genomic_DNA"/>
</dbReference>
<keyword evidence="5 6" id="KW-0472">Membrane</keyword>
<evidence type="ECO:0000256" key="5">
    <source>
        <dbReference type="ARBA" id="ARBA00023136"/>
    </source>
</evidence>
<dbReference type="AlphaFoldDB" id="A0A7R9BM12"/>
<reference evidence="8" key="1">
    <citation type="submission" date="2020-11" db="EMBL/GenBank/DDBJ databases">
        <authorList>
            <person name="Tran Van P."/>
        </authorList>
    </citation>
    <scope>NUCLEOTIDE SEQUENCE</scope>
</reference>
<comment type="similarity">
    <text evidence="2 6">Belongs to the BI1 family.</text>
</comment>
<feature type="region of interest" description="Disordered" evidence="7">
    <location>
        <begin position="25"/>
        <end position="67"/>
    </location>
</feature>
<dbReference type="GO" id="GO:0016020">
    <property type="term" value="C:membrane"/>
    <property type="evidence" value="ECO:0007669"/>
    <property type="project" value="UniProtKB-SubCell"/>
</dbReference>
<name>A0A7R9BM12_9CRUS</name>
<evidence type="ECO:0000313" key="8">
    <source>
        <dbReference type="EMBL" id="CAD7277816.1"/>
    </source>
</evidence>
<gene>
    <name evidence="8" type="ORF">NMOB1V02_LOCUS5539</name>
</gene>
<evidence type="ECO:0000313" key="9">
    <source>
        <dbReference type="Proteomes" id="UP000678499"/>
    </source>
</evidence>
<evidence type="ECO:0000256" key="3">
    <source>
        <dbReference type="ARBA" id="ARBA00022692"/>
    </source>
</evidence>
<keyword evidence="4 6" id="KW-1133">Transmembrane helix</keyword>
<evidence type="ECO:0000256" key="1">
    <source>
        <dbReference type="ARBA" id="ARBA00004141"/>
    </source>
</evidence>
<dbReference type="PANTHER" id="PTHR23291">
    <property type="entry name" value="BAX INHIBITOR-RELATED"/>
    <property type="match status" value="1"/>
</dbReference>
<dbReference type="EMBL" id="CAJPEX010001019">
    <property type="protein sequence ID" value="CAG0917968.1"/>
    <property type="molecule type" value="Genomic_DNA"/>
</dbReference>
<organism evidence="8">
    <name type="scientific">Notodromas monacha</name>
    <dbReference type="NCBI Taxonomy" id="399045"/>
    <lineage>
        <taxon>Eukaryota</taxon>
        <taxon>Metazoa</taxon>
        <taxon>Ecdysozoa</taxon>
        <taxon>Arthropoda</taxon>
        <taxon>Crustacea</taxon>
        <taxon>Oligostraca</taxon>
        <taxon>Ostracoda</taxon>
        <taxon>Podocopa</taxon>
        <taxon>Podocopida</taxon>
        <taxon>Cypridocopina</taxon>
        <taxon>Cypridoidea</taxon>
        <taxon>Cyprididae</taxon>
        <taxon>Notodromas</taxon>
    </lineage>
</organism>
<comment type="subcellular location">
    <subcellularLocation>
        <location evidence="1">Membrane</location>
        <topology evidence="1">Multi-pass membrane protein</topology>
    </subcellularLocation>
</comment>
<dbReference type="InterPro" id="IPR006214">
    <property type="entry name" value="Bax_inhibitor_1-related"/>
</dbReference>